<feature type="coiled-coil region" evidence="1">
    <location>
        <begin position="569"/>
        <end position="656"/>
    </location>
</feature>
<reference evidence="3" key="1">
    <citation type="submission" date="2021-06" db="EMBL/GenBank/DDBJ databases">
        <title>Genome Sequence of Mortierella hyaline Strain SCG-10, a Cold-Adapted, Nitrate-Reducing Fungus Isolated from Soil in Minnesota, USA.</title>
        <authorList>
            <person name="Aldossari N."/>
        </authorList>
    </citation>
    <scope>NUCLEOTIDE SEQUENCE</scope>
    <source>
        <strain evidence="3">SCG-10</strain>
    </source>
</reference>
<feature type="compositionally biased region" description="Acidic residues" evidence="2">
    <location>
        <begin position="433"/>
        <end position="442"/>
    </location>
</feature>
<evidence type="ECO:0000313" key="3">
    <source>
        <dbReference type="EMBL" id="KAG9062434.1"/>
    </source>
</evidence>
<feature type="region of interest" description="Disordered" evidence="2">
    <location>
        <begin position="410"/>
        <end position="443"/>
    </location>
</feature>
<dbReference type="OrthoDB" id="2380141at2759"/>
<keyword evidence="1" id="KW-0175">Coiled coil</keyword>
<name>A0A9P7XKU8_9FUNG</name>
<accession>A0A9P7XKU8</accession>
<organism evidence="3 4">
    <name type="scientific">Linnemannia hyalina</name>
    <dbReference type="NCBI Taxonomy" id="64524"/>
    <lineage>
        <taxon>Eukaryota</taxon>
        <taxon>Fungi</taxon>
        <taxon>Fungi incertae sedis</taxon>
        <taxon>Mucoromycota</taxon>
        <taxon>Mortierellomycotina</taxon>
        <taxon>Mortierellomycetes</taxon>
        <taxon>Mortierellales</taxon>
        <taxon>Mortierellaceae</taxon>
        <taxon>Linnemannia</taxon>
    </lineage>
</organism>
<sequence>MTIALTIQHMFLPNFCDTMTLSFFTVVAKLAPNSLKDETILYAMSTTTQATVALQEHITEQTNRLIHLLESIDYPHEISPEAIYAQLADQFTTATPGDLASAEFASTPASQFVDWLLNNVTAESNWPGYDNPEGSFVSLDCADRELDEEEGEQVLASLDQQHWQLQNTLASLEKELEDMKILESQATDTNRLLDMDIHDTSIKLDATAAKLESTARKAAVGYLSQAQGGEQHMDTSGDADRTRLSTSNNFLYQCEEDLDYIQQLDKAFIETSELLYNHILNSLALPRASTSSSVNSAPLHSLDRLLKRNPGYDQEIVRLCSTYRATKMSHIRAVAQLKCLEEELHYMKSLDTEARQRIQEEEAADDENRTGDYSLYTIASSKNLLIQKSRQQEIELISIQRETARLKDEMEQLLSDPEQPRSAGLVSQSQDRDEGDGANENEDMARRGVLVDLCERIARCDIELPFLTAVHEDSMREHDQALKELNQTVDRLLEYYCLGVVVEQTLEREKDAIQSQKELLWAAVSECQDLQIQSSRLHGVADNRQRQSQRGFQLDADPVAMQKRDADEITQLLNRNVELRKEADEERHTLQEHLQELVNAKDRLNNQVLLQHSSTNQVQFVPRTIHDLKDDLSQQVRHLQEEHALLKDNVQRIVRNPHRP</sequence>
<dbReference type="EMBL" id="JAHRHY010000019">
    <property type="protein sequence ID" value="KAG9062434.1"/>
    <property type="molecule type" value="Genomic_DNA"/>
</dbReference>
<dbReference type="AlphaFoldDB" id="A0A9P7XKU8"/>
<comment type="caution">
    <text evidence="3">The sequence shown here is derived from an EMBL/GenBank/DDBJ whole genome shotgun (WGS) entry which is preliminary data.</text>
</comment>
<feature type="coiled-coil region" evidence="1">
    <location>
        <begin position="155"/>
        <end position="189"/>
    </location>
</feature>
<evidence type="ECO:0000256" key="2">
    <source>
        <dbReference type="SAM" id="MobiDB-lite"/>
    </source>
</evidence>
<evidence type="ECO:0000256" key="1">
    <source>
        <dbReference type="SAM" id="Coils"/>
    </source>
</evidence>
<dbReference type="Proteomes" id="UP000707451">
    <property type="component" value="Unassembled WGS sequence"/>
</dbReference>
<evidence type="ECO:0000313" key="4">
    <source>
        <dbReference type="Proteomes" id="UP000707451"/>
    </source>
</evidence>
<proteinExistence type="predicted"/>
<gene>
    <name evidence="3" type="ORF">KI688_005349</name>
</gene>
<keyword evidence="4" id="KW-1185">Reference proteome</keyword>
<protein>
    <submittedName>
        <fullName evidence="3">Uncharacterized protein</fullName>
    </submittedName>
</protein>